<evidence type="ECO:0000313" key="2">
    <source>
        <dbReference type="EMBL" id="MFB9627121.1"/>
    </source>
</evidence>
<name>A0ABV5S610_9ACTN</name>
<organism evidence="2 3">
    <name type="scientific">Nonomuraea helvata</name>
    <dbReference type="NCBI Taxonomy" id="37484"/>
    <lineage>
        <taxon>Bacteria</taxon>
        <taxon>Bacillati</taxon>
        <taxon>Actinomycetota</taxon>
        <taxon>Actinomycetes</taxon>
        <taxon>Streptosporangiales</taxon>
        <taxon>Streptosporangiaceae</taxon>
        <taxon>Nonomuraea</taxon>
    </lineage>
</organism>
<gene>
    <name evidence="2" type="ORF">ACFFSA_28890</name>
</gene>
<protein>
    <submittedName>
        <fullName evidence="2">Uncharacterized protein</fullName>
    </submittedName>
</protein>
<feature type="compositionally biased region" description="Basic and acidic residues" evidence="1">
    <location>
        <begin position="1"/>
        <end position="34"/>
    </location>
</feature>
<feature type="region of interest" description="Disordered" evidence="1">
    <location>
        <begin position="1"/>
        <end position="56"/>
    </location>
</feature>
<dbReference type="RefSeq" id="WP_344988902.1">
    <property type="nucleotide sequence ID" value="NZ_BAAAXV010000004.1"/>
</dbReference>
<evidence type="ECO:0000256" key="1">
    <source>
        <dbReference type="SAM" id="MobiDB-lite"/>
    </source>
</evidence>
<proteinExistence type="predicted"/>
<keyword evidence="3" id="KW-1185">Reference proteome</keyword>
<reference evidence="2 3" key="1">
    <citation type="submission" date="2024-09" db="EMBL/GenBank/DDBJ databases">
        <authorList>
            <person name="Sun Q."/>
            <person name="Mori K."/>
        </authorList>
    </citation>
    <scope>NUCLEOTIDE SEQUENCE [LARGE SCALE GENOMIC DNA]</scope>
    <source>
        <strain evidence="2 3">JCM 3143</strain>
    </source>
</reference>
<dbReference type="EMBL" id="JBHMBW010000027">
    <property type="protein sequence ID" value="MFB9627121.1"/>
    <property type="molecule type" value="Genomic_DNA"/>
</dbReference>
<sequence>MLRRIFDRSGSREAAEVDARAEREISAMRAERAAEQAQLDDEELARTSDQLQREGW</sequence>
<dbReference type="Proteomes" id="UP001589532">
    <property type="component" value="Unassembled WGS sequence"/>
</dbReference>
<evidence type="ECO:0000313" key="3">
    <source>
        <dbReference type="Proteomes" id="UP001589532"/>
    </source>
</evidence>
<comment type="caution">
    <text evidence="2">The sequence shown here is derived from an EMBL/GenBank/DDBJ whole genome shotgun (WGS) entry which is preliminary data.</text>
</comment>
<accession>A0ABV5S610</accession>